<evidence type="ECO:0000256" key="5">
    <source>
        <dbReference type="ARBA" id="ARBA00022679"/>
    </source>
</evidence>
<evidence type="ECO:0000259" key="11">
    <source>
        <dbReference type="PROSITE" id="PS50109"/>
    </source>
</evidence>
<evidence type="ECO:0000256" key="8">
    <source>
        <dbReference type="ARBA" id="ARBA00022989"/>
    </source>
</evidence>
<dbReference type="EMBL" id="CP071517">
    <property type="protein sequence ID" value="QSX73463.1"/>
    <property type="molecule type" value="Genomic_DNA"/>
</dbReference>
<dbReference type="InterPro" id="IPR004358">
    <property type="entry name" value="Sig_transdc_His_kin-like_C"/>
</dbReference>
<dbReference type="EC" id="2.7.13.3" evidence="3"/>
<keyword evidence="9 10" id="KW-0472">Membrane</keyword>
<dbReference type="Pfam" id="PF02518">
    <property type="entry name" value="HATPase_c"/>
    <property type="match status" value="1"/>
</dbReference>
<evidence type="ECO:0000256" key="1">
    <source>
        <dbReference type="ARBA" id="ARBA00000085"/>
    </source>
</evidence>
<gene>
    <name evidence="12" type="ORF">HIV01_009285</name>
</gene>
<evidence type="ECO:0000256" key="4">
    <source>
        <dbReference type="ARBA" id="ARBA00022553"/>
    </source>
</evidence>
<dbReference type="Gene3D" id="3.30.565.10">
    <property type="entry name" value="Histidine kinase-like ATPase, C-terminal domain"/>
    <property type="match status" value="1"/>
</dbReference>
<dbReference type="SUPFAM" id="SSF55874">
    <property type="entry name" value="ATPase domain of HSP90 chaperone/DNA topoisomerase II/histidine kinase"/>
    <property type="match status" value="1"/>
</dbReference>
<evidence type="ECO:0000256" key="2">
    <source>
        <dbReference type="ARBA" id="ARBA00004370"/>
    </source>
</evidence>
<evidence type="ECO:0000256" key="7">
    <source>
        <dbReference type="ARBA" id="ARBA00022777"/>
    </source>
</evidence>
<dbReference type="RefSeq" id="WP_200606625.1">
    <property type="nucleotide sequence ID" value="NZ_CP071517.1"/>
</dbReference>
<dbReference type="SMART" id="SM00388">
    <property type="entry name" value="HisKA"/>
    <property type="match status" value="1"/>
</dbReference>
<keyword evidence="7 12" id="KW-0418">Kinase</keyword>
<keyword evidence="4" id="KW-0597">Phosphoprotein</keyword>
<feature type="domain" description="Histidine kinase" evidence="11">
    <location>
        <begin position="220"/>
        <end position="423"/>
    </location>
</feature>
<dbReference type="PRINTS" id="PR00344">
    <property type="entry name" value="BCTRLSENSOR"/>
</dbReference>
<dbReference type="SUPFAM" id="SSF47384">
    <property type="entry name" value="Homodimeric domain of signal transducing histidine kinase"/>
    <property type="match status" value="1"/>
</dbReference>
<dbReference type="InterPro" id="IPR005467">
    <property type="entry name" value="His_kinase_dom"/>
</dbReference>
<dbReference type="CDD" id="cd00082">
    <property type="entry name" value="HisKA"/>
    <property type="match status" value="1"/>
</dbReference>
<dbReference type="PROSITE" id="PS50109">
    <property type="entry name" value="HIS_KIN"/>
    <property type="match status" value="1"/>
</dbReference>
<dbReference type="SMART" id="SM00387">
    <property type="entry name" value="HATPase_c"/>
    <property type="match status" value="1"/>
</dbReference>
<dbReference type="PANTHER" id="PTHR45436">
    <property type="entry name" value="SENSOR HISTIDINE KINASE YKOH"/>
    <property type="match status" value="1"/>
</dbReference>
<comment type="catalytic activity">
    <reaction evidence="1">
        <text>ATP + protein L-histidine = ADP + protein N-phospho-L-histidine.</text>
        <dbReference type="EC" id="2.7.13.3"/>
    </reaction>
</comment>
<dbReference type="PANTHER" id="PTHR45436:SF16">
    <property type="entry name" value="HISTIDINE KINASE"/>
    <property type="match status" value="1"/>
</dbReference>
<name>A0ABX7R5R2_9GAMM</name>
<organism evidence="12 13">
    <name type="scientific">Lysobacter arenosi</name>
    <dbReference type="NCBI Taxonomy" id="2795387"/>
    <lineage>
        <taxon>Bacteria</taxon>
        <taxon>Pseudomonadati</taxon>
        <taxon>Pseudomonadota</taxon>
        <taxon>Gammaproteobacteria</taxon>
        <taxon>Lysobacterales</taxon>
        <taxon>Lysobacteraceae</taxon>
        <taxon>Lysobacter</taxon>
    </lineage>
</organism>
<proteinExistence type="predicted"/>
<evidence type="ECO:0000256" key="10">
    <source>
        <dbReference type="SAM" id="Phobius"/>
    </source>
</evidence>
<evidence type="ECO:0000313" key="13">
    <source>
        <dbReference type="Proteomes" id="UP000663400"/>
    </source>
</evidence>
<dbReference type="InterPro" id="IPR003594">
    <property type="entry name" value="HATPase_dom"/>
</dbReference>
<dbReference type="InterPro" id="IPR036890">
    <property type="entry name" value="HATPase_C_sf"/>
</dbReference>
<reference evidence="12 13" key="1">
    <citation type="submission" date="2021-02" db="EMBL/GenBank/DDBJ databases">
        <title>Lysobacter arenosi sp. nov., isolated from soil of gangwondo yeongwol, south Korea.</title>
        <authorList>
            <person name="Kim K.R."/>
            <person name="Kim K.H."/>
            <person name="Jeon C.O."/>
        </authorList>
    </citation>
    <scope>NUCLEOTIDE SEQUENCE [LARGE SCALE GENOMIC DNA]</scope>
    <source>
        <strain evidence="12 13">R7</strain>
    </source>
</reference>
<keyword evidence="13" id="KW-1185">Reference proteome</keyword>
<dbReference type="Pfam" id="PF00512">
    <property type="entry name" value="HisKA"/>
    <property type="match status" value="1"/>
</dbReference>
<feature type="transmembrane region" description="Helical" evidence="10">
    <location>
        <begin position="127"/>
        <end position="148"/>
    </location>
</feature>
<evidence type="ECO:0000256" key="3">
    <source>
        <dbReference type="ARBA" id="ARBA00012438"/>
    </source>
</evidence>
<dbReference type="InterPro" id="IPR036097">
    <property type="entry name" value="HisK_dim/P_sf"/>
</dbReference>
<dbReference type="InterPro" id="IPR003661">
    <property type="entry name" value="HisK_dim/P_dom"/>
</dbReference>
<sequence length="423" mass="46601">MRHGLPRRIKLAFLTQALIGSIVITVGILLAGVIVRQEVIEERVRQEAQAFWKAYAVDPNHRLPSSSTMSGYVVIPGQANPKLPAELNGLGPGVQRLPDSRSLVYVDRRPQGTLYLVFSAWMADQSVLMTGLVSLLLSLVTSGVLIWLTYRTSKRLVTPVSWLANQVAHWDPRDPDASAIAPARLPADASDEVRKLSKALTGLSERVSDFVRRERNFTRDASHELRTPLTVIRVASDLMLADPETSPRAQRSLARVQQAGRDMESVIEAFLILAREADVAPQSEEFEVRDIVASEVERIRPMLAGRPVEVLFHDEGGPRLVAPPHVLRVMVGNLLSNAVRFTGSGQIEVRVMPDRVVIRDSGIGMSPEVLAKAFDPFFRAEFAESDGKGMGLSIVRRLGERFGWPVSLASEPGQGTTAVIRFQ</sequence>
<dbReference type="GO" id="GO:0016301">
    <property type="term" value="F:kinase activity"/>
    <property type="evidence" value="ECO:0007669"/>
    <property type="project" value="UniProtKB-KW"/>
</dbReference>
<protein>
    <recommendedName>
        <fullName evidence="3">histidine kinase</fullName>
        <ecNumber evidence="3">2.7.13.3</ecNumber>
    </recommendedName>
</protein>
<accession>A0ABX7R5R2</accession>
<keyword evidence="6 10" id="KW-0812">Transmembrane</keyword>
<comment type="subcellular location">
    <subcellularLocation>
        <location evidence="2">Membrane</location>
    </subcellularLocation>
</comment>
<dbReference type="Proteomes" id="UP000663400">
    <property type="component" value="Chromosome"/>
</dbReference>
<evidence type="ECO:0000313" key="12">
    <source>
        <dbReference type="EMBL" id="QSX73463.1"/>
    </source>
</evidence>
<evidence type="ECO:0000256" key="9">
    <source>
        <dbReference type="ARBA" id="ARBA00023136"/>
    </source>
</evidence>
<keyword evidence="5" id="KW-0808">Transferase</keyword>
<dbReference type="Gene3D" id="1.10.287.130">
    <property type="match status" value="1"/>
</dbReference>
<dbReference type="InterPro" id="IPR050428">
    <property type="entry name" value="TCS_sensor_his_kinase"/>
</dbReference>
<evidence type="ECO:0000256" key="6">
    <source>
        <dbReference type="ARBA" id="ARBA00022692"/>
    </source>
</evidence>
<feature type="transmembrane region" description="Helical" evidence="10">
    <location>
        <begin position="12"/>
        <end position="35"/>
    </location>
</feature>
<keyword evidence="8 10" id="KW-1133">Transmembrane helix</keyword>